<dbReference type="InterPro" id="IPR055336">
    <property type="entry name" value="At4g00755-like"/>
</dbReference>
<accession>A0AAD8R6W3</accession>
<evidence type="ECO:0008006" key="3">
    <source>
        <dbReference type="Google" id="ProtNLM"/>
    </source>
</evidence>
<dbReference type="SUPFAM" id="SSF81383">
    <property type="entry name" value="F-box domain"/>
    <property type="match status" value="1"/>
</dbReference>
<organism evidence="1 2">
    <name type="scientific">Lolium multiflorum</name>
    <name type="common">Italian ryegrass</name>
    <name type="synonym">Lolium perenne subsp. multiflorum</name>
    <dbReference type="NCBI Taxonomy" id="4521"/>
    <lineage>
        <taxon>Eukaryota</taxon>
        <taxon>Viridiplantae</taxon>
        <taxon>Streptophyta</taxon>
        <taxon>Embryophyta</taxon>
        <taxon>Tracheophyta</taxon>
        <taxon>Spermatophyta</taxon>
        <taxon>Magnoliopsida</taxon>
        <taxon>Liliopsida</taxon>
        <taxon>Poales</taxon>
        <taxon>Poaceae</taxon>
        <taxon>BOP clade</taxon>
        <taxon>Pooideae</taxon>
        <taxon>Poodae</taxon>
        <taxon>Poeae</taxon>
        <taxon>Poeae Chloroplast Group 2 (Poeae type)</taxon>
        <taxon>Loliodinae</taxon>
        <taxon>Loliinae</taxon>
        <taxon>Lolium</taxon>
    </lineage>
</organism>
<dbReference type="PANTHER" id="PTHR39741">
    <property type="entry name" value="F-BOX DOMAIN CONTAINING PROTEIN, EXPRESSED"/>
    <property type="match status" value="1"/>
</dbReference>
<dbReference type="AlphaFoldDB" id="A0AAD8R6W3"/>
<reference evidence="1" key="1">
    <citation type="submission" date="2023-07" db="EMBL/GenBank/DDBJ databases">
        <title>A chromosome-level genome assembly of Lolium multiflorum.</title>
        <authorList>
            <person name="Chen Y."/>
            <person name="Copetti D."/>
            <person name="Kolliker R."/>
            <person name="Studer B."/>
        </authorList>
    </citation>
    <scope>NUCLEOTIDE SEQUENCE</scope>
    <source>
        <strain evidence="1">02402/16</strain>
        <tissue evidence="1">Leaf</tissue>
    </source>
</reference>
<evidence type="ECO:0000313" key="1">
    <source>
        <dbReference type="EMBL" id="KAK1615391.1"/>
    </source>
</evidence>
<gene>
    <name evidence="1" type="ORF">QYE76_020908</name>
</gene>
<name>A0AAD8R6W3_LOLMU</name>
<comment type="caution">
    <text evidence="1">The sequence shown here is derived from an EMBL/GenBank/DDBJ whole genome shotgun (WGS) entry which is preliminary data.</text>
</comment>
<evidence type="ECO:0000313" key="2">
    <source>
        <dbReference type="Proteomes" id="UP001231189"/>
    </source>
</evidence>
<dbReference type="InterPro" id="IPR036047">
    <property type="entry name" value="F-box-like_dom_sf"/>
</dbReference>
<dbReference type="EMBL" id="JAUUTY010000006">
    <property type="protein sequence ID" value="KAK1615391.1"/>
    <property type="molecule type" value="Genomic_DNA"/>
</dbReference>
<dbReference type="PANTHER" id="PTHR39741:SF19">
    <property type="entry name" value="F-BOX DOMAIN-CONTAINING PROTEIN"/>
    <property type="match status" value="1"/>
</dbReference>
<sequence length="397" mass="44830">MAAKSCGPDLLDWVGTDISASIFHLLDHPADLVRAAAVSRPWRRFGEQFSPSSPMAIDSLYHRRLPEFHPFTAVIENNLSKSLCLRLCPEVATVAAVAEVTRSASPPAVPVSESERDFRIYSNLAGAVVSAPRNHDVAIFTHCIGASSTDQFPKETMEHTLDEDYIVNFRPSYWSSGGSDSPDEPESLTYRLNHDICIVDEIKVQPFEAYFQRGDPIYSAKAVRFRMGHYKLPRGSESFVTHKDENKMVNADKNYMWTYTSPEYPMLQENVLQSFKLPRPVLCIGGVVMIELLGGVQKQKADDRYYICICSAQVKGRSLSPVFMFDISDHEGYSILKYLPDAKEDMKLDDTKESLEWLSLIGRYNKMNQIAVVNALMGPLFMNEYDVDDVSDDDFFE</sequence>
<dbReference type="Proteomes" id="UP001231189">
    <property type="component" value="Unassembled WGS sequence"/>
</dbReference>
<proteinExistence type="predicted"/>
<keyword evidence="2" id="KW-1185">Reference proteome</keyword>
<protein>
    <recommendedName>
        <fullName evidence="3">F-box protein</fullName>
    </recommendedName>
</protein>